<feature type="binding site" evidence="12">
    <location>
        <position position="11"/>
    </location>
    <ligand>
        <name>ATP</name>
        <dbReference type="ChEBI" id="CHEBI:30616"/>
    </ligand>
</feature>
<gene>
    <name evidence="12" type="primary">cca</name>
    <name evidence="14" type="ORF">GCM10009114_15700</name>
</gene>
<evidence type="ECO:0000256" key="9">
    <source>
        <dbReference type="ARBA" id="ARBA00022840"/>
    </source>
</evidence>
<organism evidence="14 15">
    <name type="scientific">Aliiglaciecola litoralis</name>
    <dbReference type="NCBI Taxonomy" id="582857"/>
    <lineage>
        <taxon>Bacteria</taxon>
        <taxon>Pseudomonadati</taxon>
        <taxon>Pseudomonadota</taxon>
        <taxon>Gammaproteobacteria</taxon>
        <taxon>Alteromonadales</taxon>
        <taxon>Alteromonadaceae</taxon>
        <taxon>Aliiglaciecola</taxon>
    </lineage>
</organism>
<sequence>MKCYLVGGAVRDALLGRAVQDKDWVVVGETINSMQALGYIQVGSDFPVFLHPQTKQEYALARTERKEGKGYTGFAVDSSPQVTLEQDLLRRDLTINAMAKDQNGQIIDPYGGQQDLQQRLLRHVSPAFSEDPLRVLRVARFAARYAEYGFSIATQTMDLMKSMVKAGELDHLVAERVWKETSRALLENQPQVYFEVLRECGALKVWFPELDCLWGIPNPAQWHPEIDTGIHTMMVLEQAADLSQDLSIRYAALVHDLGKGLTDPKQWPSHRGHETLGLEPIKALSDRLKVPNECKELALLMSEFHGHIHRAFELKPATIVKMFNRCDVWRKSTRFEKLLVACKADARGRTGFEHSPYQQADYIHATYVAANAVGVQPIIEAGFHGKEIREQLNSQRTAAIKAVKQSWLTETH</sequence>
<evidence type="ECO:0000313" key="15">
    <source>
        <dbReference type="Proteomes" id="UP001500359"/>
    </source>
</evidence>
<evidence type="ECO:0000256" key="10">
    <source>
        <dbReference type="ARBA" id="ARBA00022842"/>
    </source>
</evidence>
<keyword evidence="11 12" id="KW-0694">RNA-binding</keyword>
<dbReference type="Proteomes" id="UP001500359">
    <property type="component" value="Unassembled WGS sequence"/>
</dbReference>
<feature type="binding site" evidence="12">
    <location>
        <position position="8"/>
    </location>
    <ligand>
        <name>CTP</name>
        <dbReference type="ChEBI" id="CHEBI:37563"/>
    </ligand>
</feature>
<feature type="domain" description="HD" evidence="13">
    <location>
        <begin position="228"/>
        <end position="329"/>
    </location>
</feature>
<dbReference type="Gene3D" id="1.10.3090.10">
    <property type="entry name" value="cca-adding enzyme, domain 2"/>
    <property type="match status" value="1"/>
</dbReference>
<dbReference type="InterPro" id="IPR043519">
    <property type="entry name" value="NT_sf"/>
</dbReference>
<dbReference type="PANTHER" id="PTHR47545">
    <property type="entry name" value="MULTIFUNCTIONAL CCA PROTEIN"/>
    <property type="match status" value="1"/>
</dbReference>
<dbReference type="InterPro" id="IPR050124">
    <property type="entry name" value="tRNA_CCA-adding_enzyme"/>
</dbReference>
<feature type="binding site" evidence="12">
    <location>
        <position position="137"/>
    </location>
    <ligand>
        <name>CTP</name>
        <dbReference type="ChEBI" id="CHEBI:37563"/>
    </ligand>
</feature>
<dbReference type="InterPro" id="IPR006674">
    <property type="entry name" value="HD_domain"/>
</dbReference>
<evidence type="ECO:0000256" key="7">
    <source>
        <dbReference type="ARBA" id="ARBA00022800"/>
    </source>
</evidence>
<dbReference type="EC" id="3.1.4.-" evidence="12"/>
<dbReference type="EMBL" id="BAAAFD010000003">
    <property type="protein sequence ID" value="GAA0855848.1"/>
    <property type="molecule type" value="Genomic_DNA"/>
</dbReference>
<comment type="domain">
    <text evidence="12">Comprises two domains: an N-terminal domain containing the nucleotidyltransferase activity and a C-terminal HD domain associated with both phosphodiesterase and phosphatase activities.</text>
</comment>
<feature type="binding site" evidence="12">
    <location>
        <position position="23"/>
    </location>
    <ligand>
        <name>Mg(2+)</name>
        <dbReference type="ChEBI" id="CHEBI:18420"/>
    </ligand>
</feature>
<evidence type="ECO:0000259" key="13">
    <source>
        <dbReference type="PROSITE" id="PS51831"/>
    </source>
</evidence>
<feature type="binding site" evidence="12">
    <location>
        <position position="8"/>
    </location>
    <ligand>
        <name>ATP</name>
        <dbReference type="ChEBI" id="CHEBI:30616"/>
    </ligand>
</feature>
<comment type="cofactor">
    <cofactor evidence="12">
        <name>Ni(2+)</name>
        <dbReference type="ChEBI" id="CHEBI:49786"/>
    </cofactor>
    <text evidence="12">Nickel for phosphatase activity.</text>
</comment>
<comment type="function">
    <text evidence="12">Catalyzes the addition and repair of the essential 3'-terminal CCA sequence in tRNAs without using a nucleic acid template. Adds these three nucleotides in the order of C, C, and A to the tRNA nucleotide-73, using CTP and ATP as substrates and producing inorganic pyrophosphate. tRNA 3'-terminal CCA addition is required both for tRNA processing and repair. Also involved in tRNA surveillance by mediating tandem CCA addition to generate a CCACCA at the 3' terminus of unstable tRNAs. While stable tRNAs receive only 3'-terminal CCA, unstable tRNAs are marked with CCACCA and rapidly degraded.</text>
</comment>
<comment type="similarity">
    <text evidence="12">Belongs to the tRNA nucleotidyltransferase/poly(A) polymerase family. Bacterial CCA-adding enzyme type 1 subfamily.</text>
</comment>
<dbReference type="CDD" id="cd00077">
    <property type="entry name" value="HDc"/>
    <property type="match status" value="1"/>
</dbReference>
<dbReference type="HAMAP" id="MF_01261">
    <property type="entry name" value="CCA_bact_type1"/>
    <property type="match status" value="1"/>
</dbReference>
<feature type="binding site" evidence="12">
    <location>
        <position position="140"/>
    </location>
    <ligand>
        <name>CTP</name>
        <dbReference type="ChEBI" id="CHEBI:37563"/>
    </ligand>
</feature>
<dbReference type="EC" id="2.7.7.72" evidence="12"/>
<comment type="cofactor">
    <cofactor evidence="12">
        <name>Mg(2+)</name>
        <dbReference type="ChEBI" id="CHEBI:18420"/>
    </cofactor>
    <text evidence="12">Magnesium is required for nucleotidyltransferase activity.</text>
</comment>
<accession>A0ABP3WW30</accession>
<comment type="catalytic activity">
    <reaction evidence="12">
        <text>a tRNA with a 3' CCA end + 2 CTP + ATP = a tRNA with a 3' CCACCA end + 3 diphosphate</text>
        <dbReference type="Rhea" id="RHEA:76235"/>
        <dbReference type="Rhea" id="RHEA-COMP:10468"/>
        <dbReference type="Rhea" id="RHEA-COMP:18655"/>
        <dbReference type="ChEBI" id="CHEBI:30616"/>
        <dbReference type="ChEBI" id="CHEBI:33019"/>
        <dbReference type="ChEBI" id="CHEBI:37563"/>
        <dbReference type="ChEBI" id="CHEBI:83071"/>
        <dbReference type="ChEBI" id="CHEBI:195187"/>
    </reaction>
</comment>
<keyword evidence="6 12" id="KW-0547">Nucleotide-binding</keyword>
<dbReference type="CDD" id="cd05398">
    <property type="entry name" value="NT_ClassII-CCAase"/>
    <property type="match status" value="1"/>
</dbReference>
<keyword evidence="15" id="KW-1185">Reference proteome</keyword>
<feature type="binding site" evidence="12">
    <location>
        <position position="137"/>
    </location>
    <ligand>
        <name>ATP</name>
        <dbReference type="ChEBI" id="CHEBI:30616"/>
    </ligand>
</feature>
<keyword evidence="8 12" id="KW-0378">Hydrolase</keyword>
<evidence type="ECO:0000256" key="4">
    <source>
        <dbReference type="ARBA" id="ARBA00022695"/>
    </source>
</evidence>
<evidence type="ECO:0000256" key="1">
    <source>
        <dbReference type="ARBA" id="ARBA00022596"/>
    </source>
</evidence>
<dbReference type="HAMAP" id="MF_01262">
    <property type="entry name" value="CCA_bact_type2"/>
    <property type="match status" value="1"/>
</dbReference>
<dbReference type="SUPFAM" id="SSF81301">
    <property type="entry name" value="Nucleotidyltransferase"/>
    <property type="match status" value="1"/>
</dbReference>
<evidence type="ECO:0000256" key="5">
    <source>
        <dbReference type="ARBA" id="ARBA00022723"/>
    </source>
</evidence>
<keyword evidence="1 12" id="KW-0533">Nickel</keyword>
<dbReference type="InterPro" id="IPR003607">
    <property type="entry name" value="HD/PDEase_dom"/>
</dbReference>
<keyword evidence="7 12" id="KW-0692">RNA repair</keyword>
<dbReference type="PIRSF" id="PIRSF000813">
    <property type="entry name" value="CCA_bact"/>
    <property type="match status" value="1"/>
</dbReference>
<dbReference type="PROSITE" id="PS51831">
    <property type="entry name" value="HD"/>
    <property type="match status" value="1"/>
</dbReference>
<comment type="subunit">
    <text evidence="12">Monomer. Can also form homodimers and oligomers.</text>
</comment>
<evidence type="ECO:0000256" key="2">
    <source>
        <dbReference type="ARBA" id="ARBA00022679"/>
    </source>
</evidence>
<dbReference type="NCBIfam" id="NF008137">
    <property type="entry name" value="PRK10885.1"/>
    <property type="match status" value="1"/>
</dbReference>
<keyword evidence="9 12" id="KW-0067">ATP-binding</keyword>
<feature type="binding site" evidence="12">
    <location>
        <position position="11"/>
    </location>
    <ligand>
        <name>CTP</name>
        <dbReference type="ChEBI" id="CHEBI:37563"/>
    </ligand>
</feature>
<feature type="binding site" evidence="12">
    <location>
        <position position="140"/>
    </location>
    <ligand>
        <name>ATP</name>
        <dbReference type="ChEBI" id="CHEBI:30616"/>
    </ligand>
</feature>
<proteinExistence type="inferred from homology"/>
<keyword evidence="12" id="KW-0511">Multifunctional enzyme</keyword>
<evidence type="ECO:0000256" key="6">
    <source>
        <dbReference type="ARBA" id="ARBA00022741"/>
    </source>
</evidence>
<evidence type="ECO:0000256" key="8">
    <source>
        <dbReference type="ARBA" id="ARBA00022801"/>
    </source>
</evidence>
<dbReference type="EC" id="3.1.3.-" evidence="12"/>
<keyword evidence="5 12" id="KW-0479">Metal-binding</keyword>
<dbReference type="Pfam" id="PF12627">
    <property type="entry name" value="PolyA_pol_RNAbd"/>
    <property type="match status" value="1"/>
</dbReference>
<feature type="binding site" evidence="12">
    <location>
        <position position="21"/>
    </location>
    <ligand>
        <name>Mg(2+)</name>
        <dbReference type="ChEBI" id="CHEBI:18420"/>
    </ligand>
</feature>
<evidence type="ECO:0000256" key="11">
    <source>
        <dbReference type="ARBA" id="ARBA00022884"/>
    </source>
</evidence>
<keyword evidence="3 12" id="KW-0819">tRNA processing</keyword>
<dbReference type="InterPro" id="IPR012006">
    <property type="entry name" value="CCA_bact"/>
</dbReference>
<reference evidence="15" key="1">
    <citation type="journal article" date="2019" name="Int. J. Syst. Evol. Microbiol.">
        <title>The Global Catalogue of Microorganisms (GCM) 10K type strain sequencing project: providing services to taxonomists for standard genome sequencing and annotation.</title>
        <authorList>
            <consortium name="The Broad Institute Genomics Platform"/>
            <consortium name="The Broad Institute Genome Sequencing Center for Infectious Disease"/>
            <person name="Wu L."/>
            <person name="Ma J."/>
        </authorList>
    </citation>
    <scope>NUCLEOTIDE SEQUENCE [LARGE SCALE GENOMIC DNA]</scope>
    <source>
        <strain evidence="15">JCM 15896</strain>
    </source>
</reference>
<dbReference type="RefSeq" id="WP_343858413.1">
    <property type="nucleotide sequence ID" value="NZ_BAAAFD010000003.1"/>
</dbReference>
<dbReference type="InterPro" id="IPR032828">
    <property type="entry name" value="PolyA_RNA-bd"/>
</dbReference>
<evidence type="ECO:0000313" key="14">
    <source>
        <dbReference type="EMBL" id="GAA0855848.1"/>
    </source>
</evidence>
<feature type="binding site" evidence="12">
    <location>
        <position position="91"/>
    </location>
    <ligand>
        <name>ATP</name>
        <dbReference type="ChEBI" id="CHEBI:30616"/>
    </ligand>
</feature>
<protein>
    <recommendedName>
        <fullName evidence="12">Multifunctional CCA protein</fullName>
    </recommendedName>
    <domain>
        <recommendedName>
            <fullName evidence="12">CCA-adding enzyme</fullName>
            <ecNumber evidence="12">2.7.7.72</ecNumber>
        </recommendedName>
        <alternativeName>
            <fullName evidence="12">CCA tRNA nucleotidyltransferase</fullName>
        </alternativeName>
        <alternativeName>
            <fullName evidence="12">tRNA CCA-pyrophosphorylase</fullName>
        </alternativeName>
        <alternativeName>
            <fullName evidence="12">tRNA adenylyl-/cytidylyl-transferase</fullName>
        </alternativeName>
        <alternativeName>
            <fullName evidence="12">tRNA nucleotidyltransferase</fullName>
        </alternativeName>
        <alternativeName>
            <fullName evidence="12">tRNA-NT</fullName>
        </alternativeName>
    </domain>
    <domain>
        <recommendedName>
            <fullName evidence="12">2'-nucleotidase</fullName>
            <ecNumber evidence="12">3.1.3.-</ecNumber>
        </recommendedName>
    </domain>
    <domain>
        <recommendedName>
            <fullName evidence="12">2',3'-cyclic phosphodiesterase</fullName>
            <ecNumber evidence="12">3.1.4.-</ecNumber>
        </recommendedName>
    </domain>
    <domain>
        <recommendedName>
            <fullName evidence="12">Phosphatase</fullName>
        </recommendedName>
    </domain>
</protein>
<comment type="caution">
    <text evidence="14">The sequence shown here is derived from an EMBL/GenBank/DDBJ whole genome shotgun (WGS) entry which is preliminary data.</text>
</comment>
<dbReference type="PANTHER" id="PTHR47545:SF1">
    <property type="entry name" value="MULTIFUNCTIONAL CCA PROTEIN"/>
    <property type="match status" value="1"/>
</dbReference>
<keyword evidence="10 12" id="KW-0460">Magnesium</keyword>
<comment type="miscellaneous">
    <text evidence="12">A single active site specifically recognizes both ATP and CTP and is responsible for their addition.</text>
</comment>
<feature type="binding site" evidence="12">
    <location>
        <position position="91"/>
    </location>
    <ligand>
        <name>CTP</name>
        <dbReference type="ChEBI" id="CHEBI:37563"/>
    </ligand>
</feature>
<dbReference type="Pfam" id="PF01743">
    <property type="entry name" value="PolyA_pol"/>
    <property type="match status" value="1"/>
</dbReference>
<dbReference type="SUPFAM" id="SSF81891">
    <property type="entry name" value="Poly A polymerase C-terminal region-like"/>
    <property type="match status" value="1"/>
</dbReference>
<comment type="catalytic activity">
    <reaction evidence="12">
        <text>a tRNA precursor + 2 CTP + ATP = a tRNA with a 3' CCA end + 3 diphosphate</text>
        <dbReference type="Rhea" id="RHEA:14433"/>
        <dbReference type="Rhea" id="RHEA-COMP:10465"/>
        <dbReference type="Rhea" id="RHEA-COMP:10468"/>
        <dbReference type="ChEBI" id="CHEBI:30616"/>
        <dbReference type="ChEBI" id="CHEBI:33019"/>
        <dbReference type="ChEBI" id="CHEBI:37563"/>
        <dbReference type="ChEBI" id="CHEBI:74896"/>
        <dbReference type="ChEBI" id="CHEBI:83071"/>
        <dbReference type="EC" id="2.7.7.72"/>
    </reaction>
</comment>
<keyword evidence="2 12" id="KW-0808">Transferase</keyword>
<evidence type="ECO:0000256" key="3">
    <source>
        <dbReference type="ARBA" id="ARBA00022694"/>
    </source>
</evidence>
<dbReference type="InterPro" id="IPR002646">
    <property type="entry name" value="PolA_pol_head_dom"/>
</dbReference>
<evidence type="ECO:0000256" key="12">
    <source>
        <dbReference type="HAMAP-Rule" id="MF_01261"/>
    </source>
</evidence>
<keyword evidence="4 12" id="KW-0548">Nucleotidyltransferase</keyword>
<dbReference type="Pfam" id="PF01966">
    <property type="entry name" value="HD"/>
    <property type="match status" value="1"/>
</dbReference>
<name>A0ABP3WW30_9ALTE</name>
<dbReference type="Gene3D" id="3.30.460.10">
    <property type="entry name" value="Beta Polymerase, domain 2"/>
    <property type="match status" value="1"/>
</dbReference>